<protein>
    <recommendedName>
        <fullName evidence="4">DUF3945 domain-containing protein</fullName>
    </recommendedName>
</protein>
<dbReference type="EMBL" id="JAUKPO010000094">
    <property type="protein sequence ID" value="MDO1451795.1"/>
    <property type="molecule type" value="Genomic_DNA"/>
</dbReference>
<feature type="compositionally biased region" description="Basic residues" evidence="1">
    <location>
        <begin position="622"/>
        <end position="632"/>
    </location>
</feature>
<evidence type="ECO:0000313" key="2">
    <source>
        <dbReference type="EMBL" id="MDO1451795.1"/>
    </source>
</evidence>
<proteinExistence type="predicted"/>
<evidence type="ECO:0000313" key="3">
    <source>
        <dbReference type="Proteomes" id="UP001168528"/>
    </source>
</evidence>
<gene>
    <name evidence="2" type="ORF">Q0590_36310</name>
</gene>
<reference evidence="2" key="1">
    <citation type="submission" date="2023-07" db="EMBL/GenBank/DDBJ databases">
        <title>The genome sequence of Rhodocytophaga aerolata KACC 12507.</title>
        <authorList>
            <person name="Zhang X."/>
        </authorList>
    </citation>
    <scope>NUCLEOTIDE SEQUENCE</scope>
    <source>
        <strain evidence="2">KACC 12507</strain>
    </source>
</reference>
<organism evidence="2 3">
    <name type="scientific">Rhodocytophaga aerolata</name>
    <dbReference type="NCBI Taxonomy" id="455078"/>
    <lineage>
        <taxon>Bacteria</taxon>
        <taxon>Pseudomonadati</taxon>
        <taxon>Bacteroidota</taxon>
        <taxon>Cytophagia</taxon>
        <taxon>Cytophagales</taxon>
        <taxon>Rhodocytophagaceae</taxon>
        <taxon>Rhodocytophaga</taxon>
    </lineage>
</organism>
<comment type="caution">
    <text evidence="2">The sequence shown here is derived from an EMBL/GenBank/DDBJ whole genome shotgun (WGS) entry which is preliminary data.</text>
</comment>
<name>A0ABT8RKS9_9BACT</name>
<feature type="region of interest" description="Disordered" evidence="1">
    <location>
        <begin position="579"/>
        <end position="632"/>
    </location>
</feature>
<feature type="compositionally biased region" description="Basic and acidic residues" evidence="1">
    <location>
        <begin position="579"/>
        <end position="602"/>
    </location>
</feature>
<dbReference type="Proteomes" id="UP001168528">
    <property type="component" value="Unassembled WGS sequence"/>
</dbReference>
<accession>A0ABT8RKS9</accession>
<evidence type="ECO:0000256" key="1">
    <source>
        <dbReference type="SAM" id="MobiDB-lite"/>
    </source>
</evidence>
<dbReference type="RefSeq" id="WP_302042592.1">
    <property type="nucleotide sequence ID" value="NZ_JAUKPO010000094.1"/>
</dbReference>
<keyword evidence="3" id="KW-1185">Reference proteome</keyword>
<sequence>MAQDKKKVGIDDLTPVEMMHGVQYGKTEIKKAISDIVRPVVSGFKLTSMQELQAVLGQYNIKAETVSGENKNGKYEGLVFSVTDENGKRVGTGIKASELYSKTSMHNLNLKFEHNKESKKEIAPKTASAIEKVFTSHKSITREDLQAKLAKGGINLQYHEWTKGVFGVTFIDNANRAVFKGSELGKGYSWNILQSRLSDTTIEKRGIDMLDKETINKGNSVLGTIFDTLKKDEQTGAYFESQMIRKLPLMDLVSPLLKQMPQLERSAGEGVVKGFVEYKQGKLGEIEQKEKDYFKAGVKVVMNFLDQSPKSLTPADRIAFLNKHGYKLQSGSGGLVITHSQGPHLKVGLPQEMSIRHFNGMLPVANEKLPAYSKGEKAFIKSIADGKASTKELDLFSFRYDVFKPLLSEENKKQVARHLTEKYAKQTIDLLSAPGMKASDLAKELDKRGLQLVPTEKDGKASYRLQYYKMPEGSIEITSAFIERLQREAYKPALIPASAKYSVLSGLYQSLDRKDVSGIERALGGVEKRNPGFFSDLRREVLPILQRAASSEGAVKEKTERSAILHLIDRIEKHPTDTLKDVKQGLDKDLSQVGTRGEEVFKKKANGGAADGDDDGVESDHRKNKKRGPRLR</sequence>
<evidence type="ECO:0008006" key="4">
    <source>
        <dbReference type="Google" id="ProtNLM"/>
    </source>
</evidence>